<dbReference type="Pfam" id="PF22669">
    <property type="entry name" value="Exo_endo_phos2"/>
    <property type="match status" value="1"/>
</dbReference>
<sequence>MDWTPVNWPASPGVVTSPTDGGEWPSITESSKSNASAYSVAVCERSLVPKPWVQVLRSEDSPKEALVVDSRKVGSIHVEGIGHHKDMVLDELQATAILGTVVCPNGDSGNRSVVSRSYLVLCTDAAPVALLPGGHTIMEVRCARCIPYRAKAVANYQSTSAVGPIGQPVAPGVSREADESILPDVIAKRVERLIAGGGFYYCRTYDITHGQQWHAEHNNEGIWDTVDPLYCWNRAMIVNMLGATHLGRPDQWCTPLMQGSVCGPATVGKGYRVMLIGRRSCARPGTRYHHRGIDDEGHVANYVETEMLVLREDKEIVAAHTQIRGSIPAFWQQEGSTMKLDITRNARLSASAYDKHIQCILDRYGPRGCLFVNLLSAGKGQEQRLTDALKDIMEGSHFAEDGVFSIIDFDFHKMVKERDVDSVLDTIVSSGAAKALEFQWWQPSARMKQVGVIRTNCLDCLDRTNAGQLAFSCFILRKILTGFGVRCDDSNDPKKVLTTLWAEHGDQIAMHYTGTGSVLTELVTTGQNSWQNSIQQMLRSANRYVKNNFGEDRDRQSAIDASLALNLREPIKNNVEPGKTHSSPASKGVQSEKEAGGMLDTSDNVEEDSSELSSAGTADTAESPRLSIWVGTWNINASRAWNAEDLSSWFRLSYHHPSPGSGDHDDDKDSHLRDIYVIGMQEFVDLDATAIIKRGFKMMTSKFEGETEHEVRRAQFNRALCNIFDNYQKRQGIPRQDRVHYTEVQCITMVGLYISVWVKESLAREISHVHTKKIKGGLGGAHGNKGGVLLSMKLHNTLISMCSVHLEAGEKLMDIRNDQLHMITSEYRQQIREQYAIMGSIKRRVLFLLGDFNFRLNCDRDTAVDLLDKGDFERLAQNDQYYQGECTDSTLIECNEGKISDFMPTYKFEPETMQLAVNRCPSWCDRIFFQCTPHKALIIDTYQSHHKYISSDHKPVSATFELAVDLPTIRSPVRVKRRPARRSAPEAPTQQASRASNASSVPEVDLLSWVSEPEIKSRVINTTTTPAVPSSNLTDDYFGPFESATPSSSEVGWKPNRLVEDDYVVVDDNFYACTSSNEGTVHDTREEEQRSPPSQSHSTVQEPPDLLL</sequence>
<proteinExistence type="inferred from homology"/>
<dbReference type="SMART" id="SM00128">
    <property type="entry name" value="IPPc"/>
    <property type="match status" value="1"/>
</dbReference>
<name>C5KYE4_PERM5</name>
<dbReference type="InParanoid" id="C5KYE4"/>
<feature type="compositionally biased region" description="Basic and acidic residues" evidence="5">
    <location>
        <begin position="1080"/>
        <end position="1090"/>
    </location>
</feature>
<evidence type="ECO:0000259" key="6">
    <source>
        <dbReference type="PROSITE" id="PS50275"/>
    </source>
</evidence>
<dbReference type="GeneID" id="9038556"/>
<accession>C5KYE4</accession>
<feature type="region of interest" description="Disordered" evidence="5">
    <location>
        <begin position="1074"/>
        <end position="1108"/>
    </location>
</feature>
<dbReference type="InterPro" id="IPR002013">
    <property type="entry name" value="SAC_dom"/>
</dbReference>
<comment type="similarity">
    <text evidence="2">In the central section; belongs to the inositol 1,4,5-trisphosphate 5-phosphatase family.</text>
</comment>
<comment type="similarity">
    <text evidence="1">Belongs to the synaptojanin family.</text>
</comment>
<dbReference type="GO" id="GO:0046856">
    <property type="term" value="P:phosphatidylinositol dephosphorylation"/>
    <property type="evidence" value="ECO:0007669"/>
    <property type="project" value="InterPro"/>
</dbReference>
<feature type="domain" description="SAC" evidence="6">
    <location>
        <begin position="190"/>
        <end position="514"/>
    </location>
</feature>
<dbReference type="InterPro" id="IPR000300">
    <property type="entry name" value="IPPc"/>
</dbReference>
<dbReference type="Pfam" id="PF02383">
    <property type="entry name" value="Syja_N"/>
    <property type="match status" value="1"/>
</dbReference>
<dbReference type="EMBL" id="GG677382">
    <property type="protein sequence ID" value="EER10521.1"/>
    <property type="molecule type" value="Genomic_DNA"/>
</dbReference>
<feature type="compositionally biased region" description="Polar residues" evidence="5">
    <location>
        <begin position="580"/>
        <end position="589"/>
    </location>
</feature>
<dbReference type="AlphaFoldDB" id="C5KYE4"/>
<evidence type="ECO:0000256" key="3">
    <source>
        <dbReference type="ARBA" id="ARBA00013044"/>
    </source>
</evidence>
<feature type="region of interest" description="Disordered" evidence="5">
    <location>
        <begin position="1"/>
        <end position="30"/>
    </location>
</feature>
<dbReference type="PANTHER" id="PTHR11200:SF275">
    <property type="entry name" value="LD06095P"/>
    <property type="match status" value="1"/>
</dbReference>
<dbReference type="SUPFAM" id="SSF56219">
    <property type="entry name" value="DNase I-like"/>
    <property type="match status" value="1"/>
</dbReference>
<dbReference type="GO" id="GO:0004439">
    <property type="term" value="F:phosphatidylinositol-4,5-bisphosphate 5-phosphatase activity"/>
    <property type="evidence" value="ECO:0007669"/>
    <property type="project" value="UniProtKB-EC"/>
</dbReference>
<dbReference type="Gene3D" id="3.60.10.10">
    <property type="entry name" value="Endonuclease/exonuclease/phosphatase"/>
    <property type="match status" value="1"/>
</dbReference>
<evidence type="ECO:0000256" key="5">
    <source>
        <dbReference type="SAM" id="MobiDB-lite"/>
    </source>
</evidence>
<evidence type="ECO:0000313" key="8">
    <source>
        <dbReference type="Proteomes" id="UP000007800"/>
    </source>
</evidence>
<dbReference type="OrthoDB" id="405996at2759"/>
<feature type="region of interest" description="Disordered" evidence="5">
    <location>
        <begin position="570"/>
        <end position="618"/>
    </location>
</feature>
<reference evidence="7 8" key="1">
    <citation type="submission" date="2008-07" db="EMBL/GenBank/DDBJ databases">
        <authorList>
            <person name="El-Sayed N."/>
            <person name="Caler E."/>
            <person name="Inman J."/>
            <person name="Amedeo P."/>
            <person name="Hass B."/>
            <person name="Wortman J."/>
        </authorList>
    </citation>
    <scope>NUCLEOTIDE SEQUENCE [LARGE SCALE GENOMIC DNA]</scope>
    <source>
        <strain evidence="8">ATCC 50983 / TXsc</strain>
    </source>
</reference>
<dbReference type="RefSeq" id="XP_002778726.1">
    <property type="nucleotide sequence ID" value="XM_002778680.1"/>
</dbReference>
<organism evidence="8">
    <name type="scientific">Perkinsus marinus (strain ATCC 50983 / TXsc)</name>
    <dbReference type="NCBI Taxonomy" id="423536"/>
    <lineage>
        <taxon>Eukaryota</taxon>
        <taxon>Sar</taxon>
        <taxon>Alveolata</taxon>
        <taxon>Perkinsozoa</taxon>
        <taxon>Perkinsea</taxon>
        <taxon>Perkinsida</taxon>
        <taxon>Perkinsidae</taxon>
        <taxon>Perkinsus</taxon>
    </lineage>
</organism>
<keyword evidence="8" id="KW-1185">Reference proteome</keyword>
<feature type="compositionally biased region" description="Polar residues" evidence="5">
    <location>
        <begin position="989"/>
        <end position="1000"/>
    </location>
</feature>
<dbReference type="EC" id="3.1.3.36" evidence="3"/>
<feature type="compositionally biased region" description="Polar residues" evidence="5">
    <location>
        <begin position="1091"/>
        <end position="1101"/>
    </location>
</feature>
<evidence type="ECO:0000313" key="7">
    <source>
        <dbReference type="EMBL" id="EER10521.1"/>
    </source>
</evidence>
<gene>
    <name evidence="7" type="ORF">Pmar_PMAR005856</name>
</gene>
<dbReference type="InterPro" id="IPR036691">
    <property type="entry name" value="Endo/exonu/phosph_ase_sf"/>
</dbReference>
<dbReference type="InterPro" id="IPR046985">
    <property type="entry name" value="IP5"/>
</dbReference>
<dbReference type="PANTHER" id="PTHR11200">
    <property type="entry name" value="INOSITOL 5-PHOSPHATASE"/>
    <property type="match status" value="1"/>
</dbReference>
<evidence type="ECO:0000256" key="1">
    <source>
        <dbReference type="ARBA" id="ARBA00008943"/>
    </source>
</evidence>
<evidence type="ECO:0000256" key="4">
    <source>
        <dbReference type="ARBA" id="ARBA00022801"/>
    </source>
</evidence>
<keyword evidence="4" id="KW-0378">Hydrolase</keyword>
<dbReference type="OMA" id="HPCHELR"/>
<feature type="region of interest" description="Disordered" evidence="5">
    <location>
        <begin position="974"/>
        <end position="1000"/>
    </location>
</feature>
<evidence type="ECO:0000256" key="2">
    <source>
        <dbReference type="ARBA" id="ARBA00009678"/>
    </source>
</evidence>
<protein>
    <recommendedName>
        <fullName evidence="3">phosphoinositide 5-phosphatase</fullName>
        <ecNumber evidence="3">3.1.3.36</ecNumber>
    </recommendedName>
</protein>
<dbReference type="Proteomes" id="UP000007800">
    <property type="component" value="Unassembled WGS sequence"/>
</dbReference>
<dbReference type="PROSITE" id="PS50275">
    <property type="entry name" value="SAC"/>
    <property type="match status" value="1"/>
</dbReference>